<keyword evidence="1" id="KW-0175">Coiled coil</keyword>
<protein>
    <submittedName>
        <fullName evidence="3">Endopeptidase</fullName>
    </submittedName>
</protein>
<name>A0A0F1AV39_9ENTR</name>
<dbReference type="EMBL" id="JZYX01000036">
    <property type="protein sequence ID" value="KJN24924.1"/>
    <property type="molecule type" value="Genomic_DNA"/>
</dbReference>
<dbReference type="Pfam" id="PF03245">
    <property type="entry name" value="Phage_lysis"/>
    <property type="match status" value="1"/>
</dbReference>
<comment type="caution">
    <text evidence="3">The sequence shown here is derived from an EMBL/GenBank/DDBJ whole genome shotgun (WGS) entry which is preliminary data.</text>
</comment>
<feature type="transmembrane region" description="Helical" evidence="2">
    <location>
        <begin position="12"/>
        <end position="29"/>
    </location>
</feature>
<keyword evidence="2" id="KW-1133">Transmembrane helix</keyword>
<evidence type="ECO:0000313" key="4">
    <source>
        <dbReference type="Proteomes" id="UP000033352"/>
    </source>
</evidence>
<dbReference type="AlphaFoldDB" id="A0A0F1AV39"/>
<dbReference type="InterPro" id="IPR004929">
    <property type="entry name" value="I-spanin"/>
</dbReference>
<dbReference type="GO" id="GO:0044659">
    <property type="term" value="P:viral release from host cell by cytolysis"/>
    <property type="evidence" value="ECO:0007669"/>
    <property type="project" value="InterPro"/>
</dbReference>
<reference evidence="3 4" key="1">
    <citation type="submission" date="2015-03" db="EMBL/GenBank/DDBJ databases">
        <authorList>
            <person name="McCorrison J."/>
            <person name="Sanka R."/>
            <person name="Adams M."/>
            <person name="Brinkac L."/>
            <person name="Nierman W."/>
            <person name="Sutton G."/>
            <person name="Nelson K."/>
            <person name="Kiedrowski L."/>
            <person name="Guerrero D."/>
            <person name="Bonomo R."/>
        </authorList>
    </citation>
    <scope>NUCLEOTIDE SEQUENCE [LARGE SCALE GENOMIC DNA]</scope>
    <source>
        <strain evidence="3 4">35699</strain>
    </source>
</reference>
<keyword evidence="2" id="KW-0812">Transmembrane</keyword>
<keyword evidence="2" id="KW-0472">Membrane</keyword>
<gene>
    <name evidence="3" type="ORF">SS37_16815</name>
</gene>
<dbReference type="RefSeq" id="WP_052685759.1">
    <property type="nucleotide sequence ID" value="NZ_JZYX01000036.1"/>
</dbReference>
<evidence type="ECO:0000313" key="3">
    <source>
        <dbReference type="EMBL" id="KJN24924.1"/>
    </source>
</evidence>
<proteinExistence type="inferred from homology"/>
<feature type="coiled-coil region" evidence="1">
    <location>
        <begin position="43"/>
        <end position="91"/>
    </location>
</feature>
<dbReference type="Proteomes" id="UP000033352">
    <property type="component" value="Unassembled WGS sequence"/>
</dbReference>
<dbReference type="HAMAP" id="MF_04137">
    <property type="entry name" value="I_SPANIN_LAMBDA"/>
    <property type="match status" value="1"/>
</dbReference>
<evidence type="ECO:0000256" key="1">
    <source>
        <dbReference type="SAM" id="Coils"/>
    </source>
</evidence>
<accession>A0A0F1AV39</accession>
<dbReference type="OrthoDB" id="6877134at2"/>
<evidence type="ECO:0000256" key="2">
    <source>
        <dbReference type="SAM" id="Phobius"/>
    </source>
</evidence>
<dbReference type="PATRIC" id="fig|1619248.3.peg.2736"/>
<organism evidence="3 4">
    <name type="scientific">Enterobacter sichuanensis</name>
    <dbReference type="NCBI Taxonomy" id="2071710"/>
    <lineage>
        <taxon>Bacteria</taxon>
        <taxon>Pseudomonadati</taxon>
        <taxon>Pseudomonadota</taxon>
        <taxon>Gammaproteobacteria</taxon>
        <taxon>Enterobacterales</taxon>
        <taxon>Enterobacteriaceae</taxon>
        <taxon>Enterobacter</taxon>
        <taxon>Enterobacter cloacae complex</taxon>
    </lineage>
</organism>
<sequence>MNTVIIKLVKKLWLPAVILAVIAVLSWKVNHYRDNAITYKDQRDKATKNLRLANDTIKDMQTRQRDVAALDAKYTKELSDAKKTINDLRRDVDSGAKRLRIAATCPGVPKAASATGVDDAGAPELTPDARRNYFDHRDGIATADKMIRGMQDYIKEQCLK</sequence>